<keyword evidence="7" id="KW-1185">Reference proteome</keyword>
<evidence type="ECO:0000313" key="7">
    <source>
        <dbReference type="Proteomes" id="UP000509667"/>
    </source>
</evidence>
<dbReference type="Proteomes" id="UP000509667">
    <property type="component" value="Chromosome"/>
</dbReference>
<name>A0A7D5SZU7_9EURY</name>
<dbReference type="AlphaFoldDB" id="A0A7D5SZU7"/>
<dbReference type="InterPro" id="IPR050311">
    <property type="entry name" value="ORC1/CDC6"/>
</dbReference>
<dbReference type="PANTHER" id="PTHR10763">
    <property type="entry name" value="CELL DIVISION CONTROL PROTEIN 6-RELATED"/>
    <property type="match status" value="1"/>
</dbReference>
<evidence type="ECO:0000256" key="3">
    <source>
        <dbReference type="ARBA" id="ARBA00022741"/>
    </source>
</evidence>
<reference evidence="6 7" key="1">
    <citation type="submission" date="2020-07" db="EMBL/GenBank/DDBJ databases">
        <title>Halosimplex pelagicum sp. nov. and Halosimplex rubrum sp. nov., isolated from salted brown alga Laminaria, and emended description of the genus Halosimplex.</title>
        <authorList>
            <person name="Cui H."/>
        </authorList>
    </citation>
    <scope>NUCLEOTIDE SEQUENCE [LARGE SCALE GENOMIC DNA]</scope>
    <source>
        <strain evidence="6 7">R27</strain>
    </source>
</reference>
<dbReference type="Pfam" id="PF13401">
    <property type="entry name" value="AAA_22"/>
    <property type="match status" value="1"/>
</dbReference>
<dbReference type="Gene3D" id="3.40.50.300">
    <property type="entry name" value="P-loop containing nucleotide triphosphate hydrolases"/>
    <property type="match status" value="1"/>
</dbReference>
<dbReference type="GO" id="GO:0005524">
    <property type="term" value="F:ATP binding"/>
    <property type="evidence" value="ECO:0007669"/>
    <property type="project" value="UniProtKB-KW"/>
</dbReference>
<dbReference type="InterPro" id="IPR055237">
    <property type="entry name" value="Cdc6_lid"/>
</dbReference>
<proteinExistence type="inferred from homology"/>
<keyword evidence="4" id="KW-0067">ATP-binding</keyword>
<dbReference type="InterPro" id="IPR027417">
    <property type="entry name" value="P-loop_NTPase"/>
</dbReference>
<dbReference type="OrthoDB" id="270161at2157"/>
<dbReference type="KEGG" id="hrr:HZS55_09035"/>
<feature type="domain" description="AAA+ ATPase" evidence="5">
    <location>
        <begin position="41"/>
        <end position="173"/>
    </location>
</feature>
<dbReference type="Pfam" id="PF22703">
    <property type="entry name" value="Cdc6_lid"/>
    <property type="match status" value="1"/>
</dbReference>
<keyword evidence="2" id="KW-0235">DNA replication</keyword>
<gene>
    <name evidence="6" type="ORF">HZS55_09035</name>
</gene>
<dbReference type="EMBL" id="CP058910">
    <property type="protein sequence ID" value="QLH77428.1"/>
    <property type="molecule type" value="Genomic_DNA"/>
</dbReference>
<dbReference type="SMART" id="SM00382">
    <property type="entry name" value="AAA"/>
    <property type="match status" value="1"/>
</dbReference>
<dbReference type="SUPFAM" id="SSF52540">
    <property type="entry name" value="P-loop containing nucleoside triphosphate hydrolases"/>
    <property type="match status" value="1"/>
</dbReference>
<dbReference type="Gene3D" id="1.10.8.60">
    <property type="match status" value="1"/>
</dbReference>
<dbReference type="GO" id="GO:0006260">
    <property type="term" value="P:DNA replication"/>
    <property type="evidence" value="ECO:0007669"/>
    <property type="project" value="UniProtKB-KW"/>
</dbReference>
<dbReference type="GeneID" id="56078004"/>
<comment type="similarity">
    <text evidence="1">Belongs to the CDC6/cdc18 family.</text>
</comment>
<protein>
    <submittedName>
        <fullName evidence="6">AAA family ATPase</fullName>
    </submittedName>
</protein>
<accession>A0A7D5SZU7</accession>
<evidence type="ECO:0000256" key="1">
    <source>
        <dbReference type="ARBA" id="ARBA00006184"/>
    </source>
</evidence>
<evidence type="ECO:0000259" key="5">
    <source>
        <dbReference type="SMART" id="SM00382"/>
    </source>
</evidence>
<evidence type="ECO:0000256" key="2">
    <source>
        <dbReference type="ARBA" id="ARBA00022705"/>
    </source>
</evidence>
<organism evidence="6 7">
    <name type="scientific">Halosimplex rubrum</name>
    <dbReference type="NCBI Taxonomy" id="869889"/>
    <lineage>
        <taxon>Archaea</taxon>
        <taxon>Methanobacteriati</taxon>
        <taxon>Methanobacteriota</taxon>
        <taxon>Stenosarchaea group</taxon>
        <taxon>Halobacteria</taxon>
        <taxon>Halobacteriales</taxon>
        <taxon>Haloarculaceae</taxon>
        <taxon>Halosimplex</taxon>
    </lineage>
</organism>
<dbReference type="GO" id="GO:0016887">
    <property type="term" value="F:ATP hydrolysis activity"/>
    <property type="evidence" value="ECO:0007669"/>
    <property type="project" value="InterPro"/>
</dbReference>
<evidence type="ECO:0000313" key="6">
    <source>
        <dbReference type="EMBL" id="QLH77428.1"/>
    </source>
</evidence>
<dbReference type="CDD" id="cd18139">
    <property type="entry name" value="HLD_clamp_RarA"/>
    <property type="match status" value="1"/>
</dbReference>
<dbReference type="InterPro" id="IPR049945">
    <property type="entry name" value="AAA_22"/>
</dbReference>
<keyword evidence="3" id="KW-0547">Nucleotide-binding</keyword>
<dbReference type="RefSeq" id="WP_179911355.1">
    <property type="nucleotide sequence ID" value="NZ_CP058910.1"/>
</dbReference>
<dbReference type="InterPro" id="IPR003593">
    <property type="entry name" value="AAA+_ATPase"/>
</dbReference>
<sequence>MIRSPRALNHNEVPDQELIVYRGHHLSDVEQAVQDLIHGRAADPFILHGPPGTGKTMVARHTLRRYDSRDDVVTAYVDCWRDYDEYHLLSDVVDELSLRVVHENSTPQSTLVDALQAETDRSRVVVLDELEMVQDPAPLDALAAAPNLTVVGIVNDRDELDDTVGAVWGQLGESRYLQFGDYSVTQLTRILARRAEHALAGTPLSDLQIEHIAEAADGDARLGICILRAAAEHAYEGDAESITDGHIASAVETASRELHEETLARLTHHQRTLYEVVRDAGEISPAGAHDRYADRVADPRSSKTASNYLRKMVSYGLLVAEGATRGKTYRIDDSGYAAPGFP</sequence>
<evidence type="ECO:0000256" key="4">
    <source>
        <dbReference type="ARBA" id="ARBA00022840"/>
    </source>
</evidence>
<dbReference type="PANTHER" id="PTHR10763:SF22">
    <property type="entry name" value="ORC1-TYPE DNA REPLICATION PROTEIN"/>
    <property type="match status" value="1"/>
</dbReference>